<accession>A0A0K1IZR2</accession>
<dbReference type="KEGG" id="hgi:ABY42_18500"/>
<dbReference type="AlphaFoldDB" id="A0A0K1IZR2"/>
<dbReference type="PROSITE" id="PS51257">
    <property type="entry name" value="PROKAR_LIPOPROTEIN"/>
    <property type="match status" value="1"/>
</dbReference>
<geneLocation type="plasmid" evidence="2 3">
    <name>pHG2</name>
</geneLocation>
<dbReference type="PATRIC" id="fig|35746.4.peg.4055"/>
<protein>
    <submittedName>
        <fullName evidence="2">Uncharacterized protein</fullName>
    </submittedName>
</protein>
<feature type="compositionally biased region" description="Basic and acidic residues" evidence="1">
    <location>
        <begin position="89"/>
        <end position="98"/>
    </location>
</feature>
<proteinExistence type="predicted"/>
<name>A0A0K1IZR2_HALGI</name>
<feature type="compositionally biased region" description="Low complexity" evidence="1">
    <location>
        <begin position="35"/>
        <end position="47"/>
    </location>
</feature>
<gene>
    <name evidence="2" type="ORF">ABY42_18500</name>
</gene>
<reference evidence="3" key="1">
    <citation type="journal article" date="2015" name="J. Biotechnol.">
        <title>Complete genome sequence of Haloferax gibbonsii strain ARA6, a potential producer of polyhydroxyalkanoates and halocins isolated from Araruama, Rio de Janeiro, Brasil.</title>
        <authorList>
            <person name="Pinto L.H."/>
            <person name="D'Alincourt Carvalho-Assef A.P."/>
            <person name="Vieira R.P."/>
            <person name="Clementino M.M."/>
            <person name="Albano R.M."/>
        </authorList>
    </citation>
    <scope>NUCLEOTIDE SEQUENCE [LARGE SCALE GENOMIC DNA]</scope>
    <source>
        <strain evidence="3">ARA6</strain>
        <plasmid evidence="3">Plasmid pHG2</plasmid>
    </source>
</reference>
<evidence type="ECO:0000313" key="2">
    <source>
        <dbReference type="EMBL" id="AKU09788.1"/>
    </source>
</evidence>
<sequence length="346" mass="36684">MDIPSKTLKRASIALLVALLMTTAGCSSFAGGDAGDTTAANETAETTEMTDSDVEGTANDTASSDDATAAETTAADATNESSDSDSESDTDHDSHSHDSAANTSDESSVDAAYAGQMAVVVAGERVSLTEDLDEDAPVHMSDVDSWHTNESTTLAAALDAADVDATESTLSYDGETFEESTNGTKLIYRVDSHEVDPEEYTLESDDKVWVLVVTDDSNVTTPGEYIPPEQLHVHGTIDFTVDGERLDFSRDKYQQAGHNDHFHFEGGHANPWHAHSAHVTLAYGMSTLDGINMTDEGVTYNGTTYAYDGDGDNATANVTVNGESVDPTDYYLKNGDSVSIEIASSD</sequence>
<dbReference type="RefSeq" id="WP_050460412.1">
    <property type="nucleotide sequence ID" value="NZ_CP011949.1"/>
</dbReference>
<evidence type="ECO:0000256" key="1">
    <source>
        <dbReference type="SAM" id="MobiDB-lite"/>
    </source>
</evidence>
<keyword evidence="2" id="KW-0614">Plasmid</keyword>
<feature type="compositionally biased region" description="Low complexity" evidence="1">
    <location>
        <begin position="57"/>
        <end position="81"/>
    </location>
</feature>
<dbReference type="EMBL" id="CP011949">
    <property type="protein sequence ID" value="AKU09788.1"/>
    <property type="molecule type" value="Genomic_DNA"/>
</dbReference>
<dbReference type="GeneID" id="25247984"/>
<feature type="region of interest" description="Disordered" evidence="1">
    <location>
        <begin position="30"/>
        <end position="109"/>
    </location>
</feature>
<evidence type="ECO:0000313" key="3">
    <source>
        <dbReference type="Proteomes" id="UP000066124"/>
    </source>
</evidence>
<organism evidence="2 3">
    <name type="scientific">Haloferax gibbonsii</name>
    <dbReference type="NCBI Taxonomy" id="35746"/>
    <lineage>
        <taxon>Archaea</taxon>
        <taxon>Methanobacteriati</taxon>
        <taxon>Methanobacteriota</taxon>
        <taxon>Stenosarchaea group</taxon>
        <taxon>Halobacteria</taxon>
        <taxon>Halobacteriales</taxon>
        <taxon>Haloferacaceae</taxon>
        <taxon>Haloferax</taxon>
    </lineage>
</organism>
<dbReference type="Proteomes" id="UP000066124">
    <property type="component" value="Plasmid pHG2"/>
</dbReference>